<dbReference type="STRING" id="927083.DB32_005915"/>
<dbReference type="AlphaFoldDB" id="A0A0F6YK13"/>
<feature type="signal peptide" evidence="2">
    <location>
        <begin position="1"/>
        <end position="25"/>
    </location>
</feature>
<keyword evidence="1" id="KW-0812">Transmembrane</keyword>
<feature type="chain" id="PRO_5002512720" evidence="2">
    <location>
        <begin position="26"/>
        <end position="173"/>
    </location>
</feature>
<evidence type="ECO:0000313" key="3">
    <source>
        <dbReference type="EMBL" id="AKF08766.1"/>
    </source>
</evidence>
<accession>A0A0F6YK13</accession>
<gene>
    <name evidence="3" type="ORF">DB32_005915</name>
</gene>
<name>A0A0F6YK13_9BACT</name>
<dbReference type="Proteomes" id="UP000034883">
    <property type="component" value="Chromosome"/>
</dbReference>
<keyword evidence="1" id="KW-0472">Membrane</keyword>
<dbReference type="RefSeq" id="WP_053235873.1">
    <property type="nucleotide sequence ID" value="NZ_CP011125.1"/>
</dbReference>
<proteinExistence type="predicted"/>
<keyword evidence="1" id="KW-1133">Transmembrane helix</keyword>
<evidence type="ECO:0000256" key="1">
    <source>
        <dbReference type="SAM" id="Phobius"/>
    </source>
</evidence>
<evidence type="ECO:0000313" key="4">
    <source>
        <dbReference type="Proteomes" id="UP000034883"/>
    </source>
</evidence>
<dbReference type="KEGG" id="samy:DB32_005915"/>
<organism evidence="3 4">
    <name type="scientific">Sandaracinus amylolyticus</name>
    <dbReference type="NCBI Taxonomy" id="927083"/>
    <lineage>
        <taxon>Bacteria</taxon>
        <taxon>Pseudomonadati</taxon>
        <taxon>Myxococcota</taxon>
        <taxon>Polyangia</taxon>
        <taxon>Polyangiales</taxon>
        <taxon>Sandaracinaceae</taxon>
        <taxon>Sandaracinus</taxon>
    </lineage>
</organism>
<feature type="transmembrane region" description="Helical" evidence="1">
    <location>
        <begin position="117"/>
        <end position="141"/>
    </location>
</feature>
<feature type="transmembrane region" description="Helical" evidence="1">
    <location>
        <begin position="89"/>
        <end position="111"/>
    </location>
</feature>
<keyword evidence="2" id="KW-0732">Signal</keyword>
<feature type="transmembrane region" description="Helical" evidence="1">
    <location>
        <begin position="53"/>
        <end position="77"/>
    </location>
</feature>
<evidence type="ECO:0000256" key="2">
    <source>
        <dbReference type="SAM" id="SignalP"/>
    </source>
</evidence>
<reference evidence="3 4" key="1">
    <citation type="submission" date="2015-03" db="EMBL/GenBank/DDBJ databases">
        <title>Genome assembly of Sandaracinus amylolyticus DSM 53668.</title>
        <authorList>
            <person name="Sharma G."/>
            <person name="Subramanian S."/>
        </authorList>
    </citation>
    <scope>NUCLEOTIDE SEQUENCE [LARGE SCALE GENOMIC DNA]</scope>
    <source>
        <strain evidence="3 4">DSM 53668</strain>
    </source>
</reference>
<keyword evidence="4" id="KW-1185">Reference proteome</keyword>
<dbReference type="EMBL" id="CP011125">
    <property type="protein sequence ID" value="AKF08766.1"/>
    <property type="molecule type" value="Genomic_DNA"/>
</dbReference>
<sequence>MNTPRTLVASLVFALTLALAPAVQAQSLDAYSSPALALTPPTPTTVHHADRGLVIAGATTLSAAWGLNTIGAALGTAAMQFSDSQDFEILYGLSFVPVAGPVFWGVTALTIDSSYSVLAAIAFIDAGIQALGLGMLIAGLIGVDEPVGQIAEGVTITPVASAAFGGAILEAQW</sequence>
<protein>
    <submittedName>
        <fullName evidence="3">Uncharacterized protein</fullName>
    </submittedName>
</protein>